<keyword evidence="3" id="KW-0540">Nuclease</keyword>
<dbReference type="AlphaFoldDB" id="A0A1Z3U4X2"/>
<evidence type="ECO:0000256" key="5">
    <source>
        <dbReference type="ARBA" id="ARBA00022801"/>
    </source>
</evidence>
<comment type="similarity">
    <text evidence="1">Belongs to the HicA mRNA interferase family.</text>
</comment>
<name>A0A1Z3U4X2_BREVE</name>
<dbReference type="InterPro" id="IPR012933">
    <property type="entry name" value="HicA_mRNA_interferase"/>
</dbReference>
<dbReference type="GO" id="GO:0003729">
    <property type="term" value="F:mRNA binding"/>
    <property type="evidence" value="ECO:0007669"/>
    <property type="project" value="InterPro"/>
</dbReference>
<protein>
    <submittedName>
        <fullName evidence="8">Type II toxin-antitoxin system HicA family toxin</fullName>
    </submittedName>
</protein>
<reference evidence="9 11" key="4">
    <citation type="journal article" date="2023" name="FEMS Microbes">
        <title>Whole genomes of deep-sea sponge-associated bacteria exhibit high novel natural product potential.</title>
        <authorList>
            <person name="Hesketh-Best P.J."/>
            <person name="January G.G."/>
            <person name="Koch M.J."/>
            <person name="Warburton P.J."/>
            <person name="Howell K.L."/>
            <person name="Upton M."/>
        </authorList>
    </citation>
    <scope>NUCLEOTIDE SEQUENCE [LARGE SCALE GENOMIC DNA]</scope>
    <source>
        <strain evidence="9 11">PC206-O</strain>
    </source>
</reference>
<dbReference type="Gene3D" id="3.30.920.30">
    <property type="entry name" value="Hypothetical protein"/>
    <property type="match status" value="1"/>
</dbReference>
<evidence type="ECO:0000313" key="11">
    <source>
        <dbReference type="Proteomes" id="UP001272940"/>
    </source>
</evidence>
<reference evidence="9" key="3">
    <citation type="submission" date="2022-06" db="EMBL/GenBank/DDBJ databases">
        <authorList>
            <person name="Hesketh-Best P.J."/>
            <person name="Koch M.J."/>
        </authorList>
    </citation>
    <scope>NUCLEOTIDE SEQUENCE</scope>
    <source>
        <strain evidence="9">PC206-O</strain>
    </source>
</reference>
<dbReference type="RefSeq" id="WP_066551252.1">
    <property type="nucleotide sequence ID" value="NZ_CP022048.2"/>
</dbReference>
<evidence type="ECO:0000313" key="10">
    <source>
        <dbReference type="Proteomes" id="UP000197050"/>
    </source>
</evidence>
<dbReference type="EMBL" id="JAMYEC010000001">
    <property type="protein sequence ID" value="MDX2333715.1"/>
    <property type="molecule type" value="Genomic_DNA"/>
</dbReference>
<keyword evidence="11" id="KW-1185">Reference proteome</keyword>
<keyword evidence="5" id="KW-0378">Hydrolase</keyword>
<dbReference type="GO" id="GO:0016787">
    <property type="term" value="F:hydrolase activity"/>
    <property type="evidence" value="ECO:0007669"/>
    <property type="project" value="UniProtKB-KW"/>
</dbReference>
<sequence>MPKDFYPELTALLSAAGWRRVVNAKGSHEKWRHPNQPHAVIVPRSKSRHTANTVLKQAGLPKAF</sequence>
<evidence type="ECO:0000256" key="2">
    <source>
        <dbReference type="ARBA" id="ARBA00022649"/>
    </source>
</evidence>
<dbReference type="GO" id="GO:0004519">
    <property type="term" value="F:endonuclease activity"/>
    <property type="evidence" value="ECO:0007669"/>
    <property type="project" value="UniProtKB-KW"/>
</dbReference>
<evidence type="ECO:0000256" key="1">
    <source>
        <dbReference type="ARBA" id="ARBA00006620"/>
    </source>
</evidence>
<keyword evidence="2" id="KW-1277">Toxin-antitoxin system</keyword>
<dbReference type="Proteomes" id="UP001272940">
    <property type="component" value="Unassembled WGS sequence"/>
</dbReference>
<gene>
    <name evidence="8" type="ORF">CEP68_01060</name>
    <name evidence="9" type="ORF">NJD11_02010</name>
</gene>
<keyword evidence="7" id="KW-0346">Stress response</keyword>
<dbReference type="InterPro" id="IPR038570">
    <property type="entry name" value="HicA_sf"/>
</dbReference>
<accession>A0A1Z3U4X2</accession>
<reference evidence="8" key="2">
    <citation type="submission" date="2017-12" db="EMBL/GenBank/DDBJ databases">
        <title>FDA dAtabase for Regulatory Grade micrObial Sequences (FDA-ARGOS): Supporting development and validation of Infectious Disease Dx tests.</title>
        <authorList>
            <person name="Campos J."/>
            <person name="Goldberg B."/>
            <person name="Tallon L."/>
            <person name="Sadzewicz L."/>
            <person name="Sengamalay N."/>
            <person name="Ott S."/>
            <person name="Godinez A."/>
            <person name="Nagaraj S."/>
            <person name="Vavikolanu K."/>
            <person name="Vyas G."/>
            <person name="Nadendla S."/>
            <person name="Aluvathingal J."/>
            <person name="Geyer C."/>
            <person name="Nandy P."/>
            <person name="Hobson J."/>
            <person name="Sichtig H."/>
        </authorList>
    </citation>
    <scope>NUCLEOTIDE SEQUENCE</scope>
    <source>
        <strain evidence="8">FDAARGOS_289</strain>
    </source>
</reference>
<reference evidence="10" key="1">
    <citation type="submission" date="2017-06" db="EMBL/GenBank/DDBJ databases">
        <title>FDA dAtabase for Regulatory Grade micrObial Sequences (FDA-ARGOS): Supporting development and validation of Infectious Disease Dx tests.</title>
        <authorList>
            <person name="Minogue T."/>
            <person name="Wolcott M."/>
            <person name="Wasieloski L."/>
            <person name="Aguilar W."/>
            <person name="Moore D."/>
            <person name="Tallon L."/>
            <person name="Sadzewicz L."/>
            <person name="Sengamalay N."/>
            <person name="Ott S."/>
            <person name="Godinez A."/>
            <person name="Nagaraj S."/>
            <person name="Nadendla S."/>
            <person name="Geyer C."/>
            <person name="Sichtig H."/>
        </authorList>
    </citation>
    <scope>NUCLEOTIDE SEQUENCE [LARGE SCALE GENOMIC DNA]</scope>
    <source>
        <strain evidence="10">FDAARGOS_289</strain>
    </source>
</reference>
<evidence type="ECO:0000256" key="6">
    <source>
        <dbReference type="ARBA" id="ARBA00022884"/>
    </source>
</evidence>
<evidence type="ECO:0000313" key="9">
    <source>
        <dbReference type="EMBL" id="MDX2333715.1"/>
    </source>
</evidence>
<proteinExistence type="inferred from homology"/>
<evidence type="ECO:0000256" key="3">
    <source>
        <dbReference type="ARBA" id="ARBA00022722"/>
    </source>
</evidence>
<dbReference type="EMBL" id="CP022048">
    <property type="protein sequence ID" value="ASE38210.1"/>
    <property type="molecule type" value="Genomic_DNA"/>
</dbReference>
<evidence type="ECO:0000256" key="7">
    <source>
        <dbReference type="ARBA" id="ARBA00023016"/>
    </source>
</evidence>
<evidence type="ECO:0000313" key="8">
    <source>
        <dbReference type="EMBL" id="ASE38210.1"/>
    </source>
</evidence>
<dbReference type="KEGG" id="bvc:CEP68_01060"/>
<organism evidence="8 10">
    <name type="scientific">Brevundimonas vesicularis</name>
    <name type="common">Pseudomonas vesicularis</name>
    <dbReference type="NCBI Taxonomy" id="41276"/>
    <lineage>
        <taxon>Bacteria</taxon>
        <taxon>Pseudomonadati</taxon>
        <taxon>Pseudomonadota</taxon>
        <taxon>Alphaproteobacteria</taxon>
        <taxon>Caulobacterales</taxon>
        <taxon>Caulobacteraceae</taxon>
        <taxon>Brevundimonas</taxon>
    </lineage>
</organism>
<evidence type="ECO:0000256" key="4">
    <source>
        <dbReference type="ARBA" id="ARBA00022759"/>
    </source>
</evidence>
<keyword evidence="6" id="KW-0694">RNA-binding</keyword>
<keyword evidence="4" id="KW-0255">Endonuclease</keyword>
<dbReference type="Pfam" id="PF07927">
    <property type="entry name" value="HicA_toxin"/>
    <property type="match status" value="1"/>
</dbReference>
<dbReference type="GeneID" id="34015947"/>
<dbReference type="Proteomes" id="UP000197050">
    <property type="component" value="Chromosome"/>
</dbReference>
<dbReference type="SUPFAM" id="SSF54786">
    <property type="entry name" value="YcfA/nrd intein domain"/>
    <property type="match status" value="1"/>
</dbReference>